<dbReference type="OrthoDB" id="10041151at2759"/>
<name>A0A8J2E6X4_COTCN</name>
<protein>
    <submittedName>
        <fullName evidence="1">Uncharacterized protein</fullName>
    </submittedName>
</protein>
<gene>
    <name evidence="1" type="ORF">HICCMSTLAB_LOCUS1607</name>
</gene>
<keyword evidence="2" id="KW-1185">Reference proteome</keyword>
<dbReference type="Proteomes" id="UP000786811">
    <property type="component" value="Unassembled WGS sequence"/>
</dbReference>
<reference evidence="1" key="1">
    <citation type="submission" date="2021-04" db="EMBL/GenBank/DDBJ databases">
        <authorList>
            <person name="Chebbi M.A.C M."/>
        </authorList>
    </citation>
    <scope>NUCLEOTIDE SEQUENCE</scope>
</reference>
<sequence length="226" mass="27027">MEMISNSEFKSMKMSFSCSSLQRSSENLESSELAKRKVNRPYNSLTKKRKDPNQEYHKRSWINRDDCKDDFWAAIRSNYDYIMDTNLIDSCKLYTWLGILQEMVYSKEENLLDKSLRAAHMEELRRKAYRRRLFNEQAAKLVARTPSLRDEVAWRVDHLNAKWELVEQIMAPAQPTSDQQDVSADFEHEVKCLRKWLREMESRLQPLSFQVNWTFLELEEKATEHM</sequence>
<accession>A0A8J2E6X4</accession>
<feature type="non-terminal residue" evidence="1">
    <location>
        <position position="1"/>
    </location>
</feature>
<evidence type="ECO:0000313" key="2">
    <source>
        <dbReference type="Proteomes" id="UP000786811"/>
    </source>
</evidence>
<comment type="caution">
    <text evidence="1">The sequence shown here is derived from an EMBL/GenBank/DDBJ whole genome shotgun (WGS) entry which is preliminary data.</text>
</comment>
<organism evidence="1 2">
    <name type="scientific">Cotesia congregata</name>
    <name type="common">Parasitoid wasp</name>
    <name type="synonym">Apanteles congregatus</name>
    <dbReference type="NCBI Taxonomy" id="51543"/>
    <lineage>
        <taxon>Eukaryota</taxon>
        <taxon>Metazoa</taxon>
        <taxon>Ecdysozoa</taxon>
        <taxon>Arthropoda</taxon>
        <taxon>Hexapoda</taxon>
        <taxon>Insecta</taxon>
        <taxon>Pterygota</taxon>
        <taxon>Neoptera</taxon>
        <taxon>Endopterygota</taxon>
        <taxon>Hymenoptera</taxon>
        <taxon>Apocrita</taxon>
        <taxon>Ichneumonoidea</taxon>
        <taxon>Braconidae</taxon>
        <taxon>Microgastrinae</taxon>
        <taxon>Cotesia</taxon>
    </lineage>
</organism>
<proteinExistence type="predicted"/>
<dbReference type="EMBL" id="CAJNRD030001116">
    <property type="protein sequence ID" value="CAG5075453.1"/>
    <property type="molecule type" value="Genomic_DNA"/>
</dbReference>
<evidence type="ECO:0000313" key="1">
    <source>
        <dbReference type="EMBL" id="CAG5075453.1"/>
    </source>
</evidence>
<dbReference type="AlphaFoldDB" id="A0A8J2E6X4"/>
<dbReference type="SUPFAM" id="SSF46966">
    <property type="entry name" value="Spectrin repeat"/>
    <property type="match status" value="1"/>
</dbReference>